<dbReference type="GO" id="GO:0005634">
    <property type="term" value="C:nucleus"/>
    <property type="evidence" value="ECO:0007669"/>
    <property type="project" value="TreeGrafter"/>
</dbReference>
<protein>
    <recommendedName>
        <fullName evidence="1">Arb2 domain-containing protein</fullName>
    </recommendedName>
</protein>
<keyword evidence="3" id="KW-1185">Reference proteome</keyword>
<dbReference type="EMBL" id="JANBPU010000033">
    <property type="protein sequence ID" value="KAJ1919047.1"/>
    <property type="molecule type" value="Genomic_DNA"/>
</dbReference>
<dbReference type="PANTHER" id="PTHR21357">
    <property type="entry name" value="FAM172 FAMILY PROTEIN HOMOLOG CG10038"/>
    <property type="match status" value="1"/>
</dbReference>
<reference evidence="2" key="1">
    <citation type="submission" date="2022-07" db="EMBL/GenBank/DDBJ databases">
        <title>Phylogenomic reconstructions and comparative analyses of Kickxellomycotina fungi.</title>
        <authorList>
            <person name="Reynolds N.K."/>
            <person name="Stajich J.E."/>
            <person name="Barry K."/>
            <person name="Grigoriev I.V."/>
            <person name="Crous P."/>
            <person name="Smith M.E."/>
        </authorList>
    </citation>
    <scope>NUCLEOTIDE SEQUENCE</scope>
    <source>
        <strain evidence="2">NBRC 100468</strain>
    </source>
</reference>
<dbReference type="AlphaFoldDB" id="A0A9W8A4L4"/>
<name>A0A9W8A4L4_9FUNG</name>
<dbReference type="OrthoDB" id="421951at2759"/>
<evidence type="ECO:0000313" key="2">
    <source>
        <dbReference type="EMBL" id="KAJ1919047.1"/>
    </source>
</evidence>
<dbReference type="InterPro" id="IPR048263">
    <property type="entry name" value="Arb2"/>
</dbReference>
<evidence type="ECO:0000259" key="1">
    <source>
        <dbReference type="Pfam" id="PF22749"/>
    </source>
</evidence>
<dbReference type="GO" id="GO:0035197">
    <property type="term" value="F:siRNA binding"/>
    <property type="evidence" value="ECO:0007669"/>
    <property type="project" value="TreeGrafter"/>
</dbReference>
<dbReference type="GO" id="GO:0031048">
    <property type="term" value="P:regulatory ncRNA-mediated heterochromatin formation"/>
    <property type="evidence" value="ECO:0007669"/>
    <property type="project" value="TreeGrafter"/>
</dbReference>
<dbReference type="Pfam" id="PF22749">
    <property type="entry name" value="Arb2"/>
    <property type="match status" value="1"/>
</dbReference>
<feature type="domain" description="Arb2" evidence="1">
    <location>
        <begin position="39"/>
        <end position="163"/>
    </location>
</feature>
<proteinExistence type="predicted"/>
<sequence length="370" mass="41395">MFIRRVPRKQTTRPPKTLQELGLTISEGGEVVSSEDGKPNIEMEDNVVVIVPNHGVRPGVWSFNALAKESLHVGSAIGYIQELTKLGYGVLVTNPNENTVDENNNTITQYSDSIKYTKNIPGNETPEIHMSYIWKNVIPNLTCEKLVFLSHSYGTVCTVDLLVDDCMYCLQQAPVPSTFMNLNIAHRTLCLHISKLVDESFTSKVCGIAMIESIHSTIGMEEHACAWLKSRCKNWVSSNEEQGAVLGHNVTGLRKAKAPITHMDNLYQSGLLMSQQHPVSTIVDTDMRDRTPHYAQSQVISYIEELFQSDPSPASQIEIERHQQEAFMQEMHHDLVDEKDPEAAGLTGVKLFVPGQDRLSLDSDDMEGWE</sequence>
<evidence type="ECO:0000313" key="3">
    <source>
        <dbReference type="Proteomes" id="UP001150538"/>
    </source>
</evidence>
<organism evidence="2 3">
    <name type="scientific">Mycoemilia scoparia</name>
    <dbReference type="NCBI Taxonomy" id="417184"/>
    <lineage>
        <taxon>Eukaryota</taxon>
        <taxon>Fungi</taxon>
        <taxon>Fungi incertae sedis</taxon>
        <taxon>Zoopagomycota</taxon>
        <taxon>Kickxellomycotina</taxon>
        <taxon>Kickxellomycetes</taxon>
        <taxon>Kickxellales</taxon>
        <taxon>Kickxellaceae</taxon>
        <taxon>Mycoemilia</taxon>
    </lineage>
</organism>
<dbReference type="PANTHER" id="PTHR21357:SF4">
    <property type="entry name" value="FAM172 FAMILY PROTEIN HOMOLOG CG10038"/>
    <property type="match status" value="1"/>
</dbReference>
<dbReference type="Proteomes" id="UP001150538">
    <property type="component" value="Unassembled WGS sequence"/>
</dbReference>
<dbReference type="InterPro" id="IPR053858">
    <property type="entry name" value="Arb2_dom"/>
</dbReference>
<comment type="caution">
    <text evidence="2">The sequence shown here is derived from an EMBL/GenBank/DDBJ whole genome shotgun (WGS) entry which is preliminary data.</text>
</comment>
<gene>
    <name evidence="2" type="ORF">H4219_002201</name>
</gene>
<accession>A0A9W8A4L4</accession>